<dbReference type="PROSITE" id="PS50984">
    <property type="entry name" value="TRUD"/>
    <property type="match status" value="1"/>
</dbReference>
<keyword evidence="2" id="KW-0819">tRNA processing</keyword>
<feature type="domain" description="TRUD" evidence="4">
    <location>
        <begin position="172"/>
        <end position="357"/>
    </location>
</feature>
<evidence type="ECO:0000313" key="5">
    <source>
        <dbReference type="EMBL" id="BES82790.1"/>
    </source>
</evidence>
<keyword evidence="3" id="KW-0413">Isomerase</keyword>
<dbReference type="InterPro" id="IPR020119">
    <property type="entry name" value="PsdUridine_synth_TruD_CS"/>
</dbReference>
<dbReference type="PROSITE" id="PS01268">
    <property type="entry name" value="UPF0024"/>
    <property type="match status" value="1"/>
</dbReference>
<dbReference type="SUPFAM" id="SSF55120">
    <property type="entry name" value="Pseudouridine synthase"/>
    <property type="match status" value="1"/>
</dbReference>
<dbReference type="GeneID" id="89290360"/>
<name>A0ABM8IZ20_9CREN</name>
<evidence type="ECO:0000256" key="3">
    <source>
        <dbReference type="ARBA" id="ARBA00023235"/>
    </source>
</evidence>
<dbReference type="InterPro" id="IPR001656">
    <property type="entry name" value="PsdUridine_synth_TruD"/>
</dbReference>
<evidence type="ECO:0000313" key="6">
    <source>
        <dbReference type="Proteomes" id="UP001341135"/>
    </source>
</evidence>
<evidence type="ECO:0000259" key="4">
    <source>
        <dbReference type="PROSITE" id="PS50984"/>
    </source>
</evidence>
<dbReference type="InterPro" id="IPR011760">
    <property type="entry name" value="PsdUridine_synth_TruD_insert"/>
</dbReference>
<proteinExistence type="inferred from homology"/>
<protein>
    <submittedName>
        <fullName evidence="5">tRNA pseudouridine(13) synthase TruD</fullName>
    </submittedName>
</protein>
<dbReference type="InterPro" id="IPR042214">
    <property type="entry name" value="TruD_catalytic"/>
</dbReference>
<dbReference type="Proteomes" id="UP001341135">
    <property type="component" value="Chromosome"/>
</dbReference>
<keyword evidence="6" id="KW-1185">Reference proteome</keyword>
<organism evidence="5 6">
    <name type="scientific">Pyrodictium abyssi</name>
    <dbReference type="NCBI Taxonomy" id="54256"/>
    <lineage>
        <taxon>Archaea</taxon>
        <taxon>Thermoproteota</taxon>
        <taxon>Thermoprotei</taxon>
        <taxon>Desulfurococcales</taxon>
        <taxon>Pyrodictiaceae</taxon>
        <taxon>Pyrodictium</taxon>
    </lineage>
</organism>
<sequence length="397" mass="43605">MWGRWGIRAGFCRSSNPLDLLLGLEYRLRCGRPPACVARPRERSFIVAELPELTLEPGGRYCVYALAKRGLPSLDAARLLARRLGVNPRQASIAGLKDTEATTLQYICLPCPREPPAIVAVPGRLWARLVGRASRCPRRGVLRGNRFTIVLEPVSASCREVVEAAEALRGAKLPAYYGYQRFGTRRPNTHLQGLALLRGDLAWYARELLGSPYPDESPATARCRASLWRSEECQGSRLYEATVARRAASPADLPALLPRGVAEIQLAALQAYIFNRYLSLRLARGHSLDEKLPGERLVGGRPHAPVPGIGYRLGTGGEAAELLEEALEPLGIGLEDLAEPPPGLPRLRPYWRPVYTVPEGLEARIIPGCRVAIAFSLEKGMYATLVLRELAEPPECV</sequence>
<dbReference type="RefSeq" id="WP_338250444.1">
    <property type="nucleotide sequence ID" value="NZ_AP028907.1"/>
</dbReference>
<comment type="similarity">
    <text evidence="1">Belongs to the pseudouridine synthase TruD family.</text>
</comment>
<dbReference type="Gene3D" id="3.30.2350.20">
    <property type="entry name" value="TruD, catalytic domain"/>
    <property type="match status" value="2"/>
</dbReference>
<evidence type="ECO:0000256" key="2">
    <source>
        <dbReference type="ARBA" id="ARBA00022694"/>
    </source>
</evidence>
<dbReference type="PIRSF" id="PIRSF037016">
    <property type="entry name" value="Pseudouridin_synth_euk_prd"/>
    <property type="match status" value="1"/>
</dbReference>
<gene>
    <name evidence="5" type="primary">truD</name>
    <name evidence="5" type="ORF">PABY_23570</name>
</gene>
<dbReference type="PANTHER" id="PTHR47811:SF1">
    <property type="entry name" value="TRNA PSEUDOURIDINE SYNTHASE D"/>
    <property type="match status" value="1"/>
</dbReference>
<dbReference type="PANTHER" id="PTHR47811">
    <property type="entry name" value="TRNA PSEUDOURIDINE SYNTHASE D"/>
    <property type="match status" value="1"/>
</dbReference>
<accession>A0ABM8IZ20</accession>
<reference evidence="5 6" key="1">
    <citation type="submission" date="2023-09" db="EMBL/GenBank/DDBJ databases">
        <title>Pyrofollis japonicus gen. nov. sp. nov., a novel member of the family Pyrodictiaceae isolated from the Iheya North hydrothermal field.</title>
        <authorList>
            <person name="Miyazaki U."/>
            <person name="Sanari M."/>
            <person name="Tame A."/>
            <person name="Kitajima M."/>
            <person name="Okamoto A."/>
            <person name="Sawayama S."/>
            <person name="Miyazaki J."/>
            <person name="Takai K."/>
            <person name="Nakagawa S."/>
        </authorList>
    </citation>
    <scope>NUCLEOTIDE SEQUENCE [LARGE SCALE GENOMIC DNA]</scope>
    <source>
        <strain evidence="5 6">AV2</strain>
    </source>
</reference>
<evidence type="ECO:0000256" key="1">
    <source>
        <dbReference type="ARBA" id="ARBA00007953"/>
    </source>
</evidence>
<dbReference type="InterPro" id="IPR050170">
    <property type="entry name" value="TruD_pseudoU_synthase"/>
</dbReference>
<dbReference type="EMBL" id="AP028907">
    <property type="protein sequence ID" value="BES82790.1"/>
    <property type="molecule type" value="Genomic_DNA"/>
</dbReference>
<dbReference type="InterPro" id="IPR020103">
    <property type="entry name" value="PsdUridine_synth_cat_dom_sf"/>
</dbReference>
<dbReference type="Pfam" id="PF01142">
    <property type="entry name" value="TruD"/>
    <property type="match status" value="1"/>
</dbReference>